<dbReference type="InterPro" id="IPR015943">
    <property type="entry name" value="WD40/YVTN_repeat-like_dom_sf"/>
</dbReference>
<dbReference type="EMBL" id="JAHLUH010000002">
    <property type="protein sequence ID" value="KAG7729899.1"/>
    <property type="molecule type" value="Genomic_DNA"/>
</dbReference>
<organism evidence="2 3">
    <name type="scientific">Ogataea haglerorum</name>
    <dbReference type="NCBI Taxonomy" id="1937702"/>
    <lineage>
        <taxon>Eukaryota</taxon>
        <taxon>Fungi</taxon>
        <taxon>Dikarya</taxon>
        <taxon>Ascomycota</taxon>
        <taxon>Saccharomycotina</taxon>
        <taxon>Pichiomycetes</taxon>
        <taxon>Pichiales</taxon>
        <taxon>Pichiaceae</taxon>
        <taxon>Ogataea</taxon>
    </lineage>
</organism>
<dbReference type="PANTHER" id="PTHR44163:SF1">
    <property type="entry name" value="U3 SMALL NUCLEOLAR RNA-ASSOCIATED PROTEIN 4 HOMOLOG"/>
    <property type="match status" value="1"/>
</dbReference>
<evidence type="ECO:0008006" key="4">
    <source>
        <dbReference type="Google" id="ProtNLM"/>
    </source>
</evidence>
<evidence type="ECO:0000313" key="2">
    <source>
        <dbReference type="EMBL" id="KAG7729899.1"/>
    </source>
</evidence>
<dbReference type="SMART" id="SM00320">
    <property type="entry name" value="WD40"/>
    <property type="match status" value="8"/>
</dbReference>
<feature type="region of interest" description="Disordered" evidence="1">
    <location>
        <begin position="664"/>
        <end position="688"/>
    </location>
</feature>
<dbReference type="GO" id="GO:0032040">
    <property type="term" value="C:small-subunit processome"/>
    <property type="evidence" value="ECO:0007669"/>
    <property type="project" value="TreeGrafter"/>
</dbReference>
<dbReference type="InterPro" id="IPR046351">
    <property type="entry name" value="UTP4"/>
</dbReference>
<protein>
    <recommendedName>
        <fullName evidence="4">U3 small nucleolar RNA-associated protein 4</fullName>
    </recommendedName>
</protein>
<dbReference type="Pfam" id="PF00400">
    <property type="entry name" value="WD40"/>
    <property type="match status" value="3"/>
</dbReference>
<evidence type="ECO:0000256" key="1">
    <source>
        <dbReference type="SAM" id="MobiDB-lite"/>
    </source>
</evidence>
<accession>A0AAN6D8G8</accession>
<dbReference type="GO" id="GO:0000462">
    <property type="term" value="P:maturation of SSU-rRNA from tricistronic rRNA transcript (SSU-rRNA, 5.8S rRNA, LSU-rRNA)"/>
    <property type="evidence" value="ECO:0007669"/>
    <property type="project" value="InterPro"/>
</dbReference>
<dbReference type="Proteomes" id="UP000738402">
    <property type="component" value="Unassembled WGS sequence"/>
</dbReference>
<dbReference type="InterPro" id="IPR036322">
    <property type="entry name" value="WD40_repeat_dom_sf"/>
</dbReference>
<dbReference type="PANTHER" id="PTHR44163">
    <property type="entry name" value="U3 SMALL NUCLEOLAR RNA-ASSOCIATED PROTEIN 4 HOMOLOG"/>
    <property type="match status" value="1"/>
</dbReference>
<dbReference type="AlphaFoldDB" id="A0AAN6D8G8"/>
<dbReference type="InterPro" id="IPR001680">
    <property type="entry name" value="WD40_rpt"/>
</dbReference>
<name>A0AAN6D8G8_9ASCO</name>
<dbReference type="GO" id="GO:0034455">
    <property type="term" value="C:t-UTP complex"/>
    <property type="evidence" value="ECO:0007669"/>
    <property type="project" value="TreeGrafter"/>
</dbReference>
<dbReference type="GO" id="GO:0003723">
    <property type="term" value="F:RNA binding"/>
    <property type="evidence" value="ECO:0007669"/>
    <property type="project" value="TreeGrafter"/>
</dbReference>
<proteinExistence type="predicted"/>
<gene>
    <name evidence="2" type="ORF">KL933_000979</name>
</gene>
<sequence length="740" mass="83330">MLQSRQRVLQKPRNSCWKPGAELACRCPEDPHPAPWPGKLYASRNILQKIFKSISFRMDIHRCRFVDYTPHTVTSLAFSHNSVSDVCPHELRLAVGRADGSIEVWNPRGRHTNWLKEHVIPGCRGRSVEGLVWCSNEGQPRLFSIGGSTYLTEWDVSQSIPLQNNDCNAGVIWSLAANQSQNKIAVGCEDGSVVIIDISGGPGVMEHERILQRQQSRVLSLCWYKDDMIIGGCADGRIRCWDVKGQLLQTLRVDKSKTESTLVWSLYMVANGSQLVSGDSTGSVKFWDMKHFVLQQSFSVHEADVLTLTGDMSGTTVFSAGVDRKIFQFQLVDKGKKTHKWMNSSNRLLHGNDVRAMASYESRNLDLLVSGGVERVVAVNSLRNFQNSMVFKLPLNANNVIVNDEHRLLVMWQDQTVKIWRFLDNQEKTLSAKLTLSDPESISDVALSKNGRYLVVSRLSVVRIYELIETDTAKLQVVKVPATKLENLGAKKVRVLDGLGLILLVTNSNEYLSVRFNVEDDDDVSEFDEDQEAVEYDVENECELLDASQDSRLVACAGYNGKISVLDLGSGEARVLVRLNEVPTALRFTSNDTLLVATMEHRLFEFNLVGELHTEWSKKNSENMPQPFLSLPGQPYGVFETPDRFWVYGTSWIAFFDAKTEFPQKQAKGRKRPRGKPNGVNGSANDSTEKEASDKTFWFTNKYKNLLLADRLSDDELVVVERPVEEMPSPPAFKLVKYNI</sequence>
<dbReference type="Gene3D" id="2.130.10.10">
    <property type="entry name" value="YVTN repeat-like/Quinoprotein amine dehydrogenase"/>
    <property type="match status" value="2"/>
</dbReference>
<reference evidence="2" key="1">
    <citation type="journal article" date="2021" name="G3 (Bethesda)">
        <title>Genomic diversity, chromosomal rearrangements, and interspecies hybridization in the ogataea polymorpha species complex.</title>
        <authorList>
            <person name="Hanson S.J."/>
            <person name="Cinneide E.O."/>
            <person name="Salzberg L.I."/>
            <person name="Wolfe K.H."/>
            <person name="McGowan J."/>
            <person name="Fitzpatrick D.A."/>
            <person name="Matlin K."/>
        </authorList>
    </citation>
    <scope>NUCLEOTIDE SEQUENCE</scope>
    <source>
        <strain evidence="2">83-405-1</strain>
    </source>
</reference>
<dbReference type="GO" id="GO:0030686">
    <property type="term" value="C:90S preribosome"/>
    <property type="evidence" value="ECO:0007669"/>
    <property type="project" value="InterPro"/>
</dbReference>
<comment type="caution">
    <text evidence="2">The sequence shown here is derived from an EMBL/GenBank/DDBJ whole genome shotgun (WGS) entry which is preliminary data.</text>
</comment>
<dbReference type="SUPFAM" id="SSF50978">
    <property type="entry name" value="WD40 repeat-like"/>
    <property type="match status" value="2"/>
</dbReference>
<evidence type="ECO:0000313" key="3">
    <source>
        <dbReference type="Proteomes" id="UP000738402"/>
    </source>
</evidence>